<gene>
    <name evidence="1" type="ORF">MRB53_021618</name>
</gene>
<sequence>MPLSQLLRGAHVSSESVATKVEEVNELGSVKDEKDQELDDSDEVFWWLGFAGSWEYMEHCGEKGCEPHGAVEFSGLEFEFAGQNDVLEEVFNCGRPAVAVEGPDLFARAWMVWQGSKAPASESGGFFKSETCFQGAEISLDKMTCVQLLEMFPVVFERLNSKALKLSGTSDTSMPHFYDFKWLNDLMDWGKSSLVVLRRHWKQCFLSLLNILQVSCHVNSARIIMDIETLISCDFVSIDDVKDQTLTHIPNASLLDLFQRKYAHSVIVRVGQLIFQQFGGINGIGFYASETFVSAGFGRIGRSNESLPSLFWRKNYCSILEP</sequence>
<protein>
    <submittedName>
        <fullName evidence="1">Uncharacterized protein</fullName>
    </submittedName>
</protein>
<dbReference type="Proteomes" id="UP001234297">
    <property type="component" value="Chromosome 6"/>
</dbReference>
<accession>A0ACC2L542</accession>
<organism evidence="1 2">
    <name type="scientific">Persea americana</name>
    <name type="common">Avocado</name>
    <dbReference type="NCBI Taxonomy" id="3435"/>
    <lineage>
        <taxon>Eukaryota</taxon>
        <taxon>Viridiplantae</taxon>
        <taxon>Streptophyta</taxon>
        <taxon>Embryophyta</taxon>
        <taxon>Tracheophyta</taxon>
        <taxon>Spermatophyta</taxon>
        <taxon>Magnoliopsida</taxon>
        <taxon>Magnoliidae</taxon>
        <taxon>Laurales</taxon>
        <taxon>Lauraceae</taxon>
        <taxon>Persea</taxon>
    </lineage>
</organism>
<proteinExistence type="predicted"/>
<evidence type="ECO:0000313" key="2">
    <source>
        <dbReference type="Proteomes" id="UP001234297"/>
    </source>
</evidence>
<dbReference type="EMBL" id="CM056814">
    <property type="protein sequence ID" value="KAJ8628311.1"/>
    <property type="molecule type" value="Genomic_DNA"/>
</dbReference>
<reference evidence="1 2" key="1">
    <citation type="journal article" date="2022" name="Hortic Res">
        <title>A haplotype resolved chromosomal level avocado genome allows analysis of novel avocado genes.</title>
        <authorList>
            <person name="Nath O."/>
            <person name="Fletcher S.J."/>
            <person name="Hayward A."/>
            <person name="Shaw L.M."/>
            <person name="Masouleh A.K."/>
            <person name="Furtado A."/>
            <person name="Henry R.J."/>
            <person name="Mitter N."/>
        </authorList>
    </citation>
    <scope>NUCLEOTIDE SEQUENCE [LARGE SCALE GENOMIC DNA]</scope>
    <source>
        <strain evidence="2">cv. Hass</strain>
    </source>
</reference>
<comment type="caution">
    <text evidence="1">The sequence shown here is derived from an EMBL/GenBank/DDBJ whole genome shotgun (WGS) entry which is preliminary data.</text>
</comment>
<name>A0ACC2L542_PERAE</name>
<evidence type="ECO:0000313" key="1">
    <source>
        <dbReference type="EMBL" id="KAJ8628311.1"/>
    </source>
</evidence>
<keyword evidence="2" id="KW-1185">Reference proteome</keyword>